<evidence type="ECO:0000313" key="2">
    <source>
        <dbReference type="WBParaSite" id="Pan_g209.t1"/>
    </source>
</evidence>
<keyword evidence="1" id="KW-1185">Reference proteome</keyword>
<dbReference type="AlphaFoldDB" id="A0A7E4VGQ7"/>
<reference evidence="1" key="1">
    <citation type="journal article" date="2013" name="Genetics">
        <title>The draft genome and transcriptome of Panagrellus redivivus are shaped by the harsh demands of a free-living lifestyle.</title>
        <authorList>
            <person name="Srinivasan J."/>
            <person name="Dillman A.R."/>
            <person name="Macchietto M.G."/>
            <person name="Heikkinen L."/>
            <person name="Lakso M."/>
            <person name="Fracchia K.M."/>
            <person name="Antoshechkin I."/>
            <person name="Mortazavi A."/>
            <person name="Wong G."/>
            <person name="Sternberg P.W."/>
        </authorList>
    </citation>
    <scope>NUCLEOTIDE SEQUENCE [LARGE SCALE GENOMIC DNA]</scope>
    <source>
        <strain evidence="1">MT8872</strain>
    </source>
</reference>
<organism evidence="1 2">
    <name type="scientific">Panagrellus redivivus</name>
    <name type="common">Microworm</name>
    <dbReference type="NCBI Taxonomy" id="6233"/>
    <lineage>
        <taxon>Eukaryota</taxon>
        <taxon>Metazoa</taxon>
        <taxon>Ecdysozoa</taxon>
        <taxon>Nematoda</taxon>
        <taxon>Chromadorea</taxon>
        <taxon>Rhabditida</taxon>
        <taxon>Tylenchina</taxon>
        <taxon>Panagrolaimomorpha</taxon>
        <taxon>Panagrolaimoidea</taxon>
        <taxon>Panagrolaimidae</taxon>
        <taxon>Panagrellus</taxon>
    </lineage>
</organism>
<dbReference type="Proteomes" id="UP000492821">
    <property type="component" value="Unassembled WGS sequence"/>
</dbReference>
<dbReference type="WBParaSite" id="Pan_g209.t1">
    <property type="protein sequence ID" value="Pan_g209.t1"/>
    <property type="gene ID" value="Pan_g209"/>
</dbReference>
<name>A0A7E4VGQ7_PANRE</name>
<sequence length="349" mass="40879">MNYATYSALDRHDITSQIAHTMERDAIAAAFQHYDMIERFFKLSPCPLQCIAAGTVWEDLYWLDRDRQENLSGFTYAFNLNISNYKICIGSYKDSDITCYVSETKKVKPLRRLINYLNERSVCIMGDFRAINSIPGVIEYLLNGLTVRPFFTSALIENSWLTPGDVTSVARLCFQNGPIKFYYCKLVEPVNICEILSSISNPRYLELDIRGIDYSPPVTKCRCSYEALQYCEMIRMEYLPDDWRYRHFFIYVMKNGALTRLQYIYLTFQNTIVTQKYVKEVYKEAVTIWKNYPSKIYCIADKPMPGQDTLCNLNNRDIVSYFGWCDETGILFWSKNSFSSNEFYYLRSS</sequence>
<protein>
    <submittedName>
        <fullName evidence="2">FBA_2 domain-containing protein</fullName>
    </submittedName>
</protein>
<accession>A0A7E4VGQ7</accession>
<evidence type="ECO:0000313" key="1">
    <source>
        <dbReference type="Proteomes" id="UP000492821"/>
    </source>
</evidence>
<proteinExistence type="predicted"/>
<reference evidence="2" key="2">
    <citation type="submission" date="2020-10" db="UniProtKB">
        <authorList>
            <consortium name="WormBaseParasite"/>
        </authorList>
    </citation>
    <scope>IDENTIFICATION</scope>
</reference>